<evidence type="ECO:0000256" key="1">
    <source>
        <dbReference type="SAM" id="MobiDB-lite"/>
    </source>
</evidence>
<evidence type="ECO:0000313" key="3">
    <source>
        <dbReference type="Proteomes" id="UP001159363"/>
    </source>
</evidence>
<proteinExistence type="predicted"/>
<organism evidence="2 3">
    <name type="scientific">Dryococelus australis</name>
    <dbReference type="NCBI Taxonomy" id="614101"/>
    <lineage>
        <taxon>Eukaryota</taxon>
        <taxon>Metazoa</taxon>
        <taxon>Ecdysozoa</taxon>
        <taxon>Arthropoda</taxon>
        <taxon>Hexapoda</taxon>
        <taxon>Insecta</taxon>
        <taxon>Pterygota</taxon>
        <taxon>Neoptera</taxon>
        <taxon>Polyneoptera</taxon>
        <taxon>Phasmatodea</taxon>
        <taxon>Verophasmatodea</taxon>
        <taxon>Anareolatae</taxon>
        <taxon>Phasmatidae</taxon>
        <taxon>Eurycanthinae</taxon>
        <taxon>Dryococelus</taxon>
    </lineage>
</organism>
<accession>A0ABQ9INM4</accession>
<protein>
    <submittedName>
        <fullName evidence="2">Uncharacterized protein</fullName>
    </submittedName>
</protein>
<feature type="compositionally biased region" description="Basic and acidic residues" evidence="1">
    <location>
        <begin position="20"/>
        <end position="32"/>
    </location>
</feature>
<reference evidence="2 3" key="1">
    <citation type="submission" date="2023-02" db="EMBL/GenBank/DDBJ databases">
        <title>LHISI_Scaffold_Assembly.</title>
        <authorList>
            <person name="Stuart O.P."/>
            <person name="Cleave R."/>
            <person name="Magrath M.J.L."/>
            <person name="Mikheyev A.S."/>
        </authorList>
    </citation>
    <scope>NUCLEOTIDE SEQUENCE [LARGE SCALE GENOMIC DNA]</scope>
    <source>
        <strain evidence="2">Daus_M_001</strain>
        <tissue evidence="2">Leg muscle</tissue>
    </source>
</reference>
<evidence type="ECO:0000313" key="2">
    <source>
        <dbReference type="EMBL" id="KAJ8898295.1"/>
    </source>
</evidence>
<gene>
    <name evidence="2" type="ORF">PR048_003655</name>
</gene>
<dbReference type="EMBL" id="JARBHB010000001">
    <property type="protein sequence ID" value="KAJ8898295.1"/>
    <property type="molecule type" value="Genomic_DNA"/>
</dbReference>
<sequence>MPLTAAEKMKRDRQRLKKKGLGDETKKNDTERKKQKRRSLTSTQLMVLREKERNNQRKCRSNVGNIFEENINDPTAVVLPVLVNHVQHYRKLLNVCQLIYLIVQESAKKLSRSLQEIKLSVYNRVQKKLLLYVRDDISWQSPGMKDYVIVKDKTRGKSKVQKSQEDEDSMLSKCANIHLKDKYSLDEELLQQMVRWDHWETMIQ</sequence>
<name>A0ABQ9INM4_9NEOP</name>
<keyword evidence="3" id="KW-1185">Reference proteome</keyword>
<dbReference type="Proteomes" id="UP001159363">
    <property type="component" value="Chromosome 1"/>
</dbReference>
<feature type="region of interest" description="Disordered" evidence="1">
    <location>
        <begin position="1"/>
        <end position="40"/>
    </location>
</feature>
<comment type="caution">
    <text evidence="2">The sequence shown here is derived from an EMBL/GenBank/DDBJ whole genome shotgun (WGS) entry which is preliminary data.</text>
</comment>